<dbReference type="EMBL" id="WUXR01000012">
    <property type="protein sequence ID" value="MBM4567506.1"/>
    <property type="molecule type" value="Genomic_DNA"/>
</dbReference>
<comment type="caution">
    <text evidence="1">The sequence shown here is derived from an EMBL/GenBank/DDBJ whole genome shotgun (WGS) entry which is preliminary data.</text>
</comment>
<reference evidence="1" key="1">
    <citation type="submission" date="2019-11" db="EMBL/GenBank/DDBJ databases">
        <title>Spread of Macrolides and rifampicin resistant Rhodococcus equi in clinical isolates in the USA.</title>
        <authorList>
            <person name="Alvarez-Narvaez S."/>
            <person name="Huber L."/>
            <person name="Cohen N.D."/>
            <person name="Slovis N."/>
            <person name="Greiter M."/>
            <person name="Giguere S."/>
            <person name="Hart K."/>
        </authorList>
    </citation>
    <scope>NUCLEOTIDE SEQUENCE</scope>
    <source>
        <strain evidence="1">Lh_17</strain>
    </source>
</reference>
<accession>A0A9Q2PQ61</accession>
<organism evidence="1 2">
    <name type="scientific">Rhodococcus hoagii</name>
    <name type="common">Corynebacterium equii</name>
    <dbReference type="NCBI Taxonomy" id="43767"/>
    <lineage>
        <taxon>Bacteria</taxon>
        <taxon>Bacillati</taxon>
        <taxon>Actinomycetota</taxon>
        <taxon>Actinomycetes</taxon>
        <taxon>Mycobacteriales</taxon>
        <taxon>Nocardiaceae</taxon>
        <taxon>Prescottella</taxon>
    </lineage>
</organism>
<proteinExistence type="predicted"/>
<dbReference type="Proteomes" id="UP000808906">
    <property type="component" value="Unassembled WGS sequence"/>
</dbReference>
<gene>
    <name evidence="1" type="ORF">GS441_19405</name>
</gene>
<evidence type="ECO:0000313" key="2">
    <source>
        <dbReference type="Proteomes" id="UP000808906"/>
    </source>
</evidence>
<protein>
    <submittedName>
        <fullName evidence="1">Uncharacterized protein</fullName>
    </submittedName>
</protein>
<dbReference type="AlphaFoldDB" id="A0A9Q2PQ61"/>
<name>A0A9Q2PQ61_RHOHA</name>
<dbReference type="RefSeq" id="WP_262963570.1">
    <property type="nucleotide sequence ID" value="NZ_JAJNNF010000073.1"/>
</dbReference>
<evidence type="ECO:0000313" key="1">
    <source>
        <dbReference type="EMBL" id="MBM4567506.1"/>
    </source>
</evidence>
<sequence length="208" mass="23437">MTDIIDAIDALVDDQMAGGEPIGGYDYNDPNYPQCPHCGDDWHGLKITRRMRDMRWDGIFDENYRYADDDSEVLCPGSDFIGPWARVWQVEMMRTEKYGTLPPGVEWRDPILPTRRARQDGPPWVRWHGGGCDCTECRRVNWTVEVGGRALGREDGVESSGFTYHLPADIDSVVSAVLPQAAWLSCGAAVDPEAAPEALQRSPRRRNR</sequence>